<dbReference type="GO" id="GO:0016491">
    <property type="term" value="F:oxidoreductase activity"/>
    <property type="evidence" value="ECO:0007669"/>
    <property type="project" value="InterPro"/>
</dbReference>
<dbReference type="RefSeq" id="WP_199386149.1">
    <property type="nucleotide sequence ID" value="NZ_JAEMHM010000021.1"/>
</dbReference>
<dbReference type="Gene3D" id="3.40.50.360">
    <property type="match status" value="1"/>
</dbReference>
<dbReference type="InterPro" id="IPR001279">
    <property type="entry name" value="Metallo-B-lactamas"/>
</dbReference>
<dbReference type="GO" id="GO:0009055">
    <property type="term" value="F:electron transfer activity"/>
    <property type="evidence" value="ECO:0007669"/>
    <property type="project" value="InterPro"/>
</dbReference>
<evidence type="ECO:0000313" key="3">
    <source>
        <dbReference type="EMBL" id="MBJ6727238.1"/>
    </source>
</evidence>
<feature type="domain" description="Flavodoxin-like" evidence="2">
    <location>
        <begin position="261"/>
        <end position="400"/>
    </location>
</feature>
<reference evidence="3" key="1">
    <citation type="submission" date="2020-12" db="EMBL/GenBank/DDBJ databases">
        <title>Geomonas sp. Red875, isolated from river sediment.</title>
        <authorList>
            <person name="Xu Z."/>
            <person name="Zhang Z."/>
            <person name="Masuda Y."/>
            <person name="Itoh H."/>
            <person name="Senoo K."/>
        </authorList>
    </citation>
    <scope>NUCLEOTIDE SEQUENCE</scope>
    <source>
        <strain evidence="3">Red875</strain>
    </source>
</reference>
<dbReference type="Pfam" id="PF19583">
    <property type="entry name" value="ODP"/>
    <property type="match status" value="1"/>
</dbReference>
<dbReference type="Gene3D" id="3.60.15.10">
    <property type="entry name" value="Ribonuclease Z/Hydroxyacylglutathione hydrolase-like"/>
    <property type="match status" value="1"/>
</dbReference>
<dbReference type="InterPro" id="IPR008254">
    <property type="entry name" value="Flavodoxin/NO_synth"/>
</dbReference>
<dbReference type="PIRSF" id="PIRSF005243">
    <property type="entry name" value="ROO"/>
    <property type="match status" value="1"/>
</dbReference>
<dbReference type="InterPro" id="IPR045761">
    <property type="entry name" value="ODP_dom"/>
</dbReference>
<dbReference type="InterPro" id="IPR036866">
    <property type="entry name" value="RibonucZ/Hydroxyglut_hydro"/>
</dbReference>
<keyword evidence="4" id="KW-1185">Reference proteome</keyword>
<comment type="similarity">
    <text evidence="1">In the N-terminal section; belongs to the zinc metallo-hydrolase group 3 family.</text>
</comment>
<evidence type="ECO:0000256" key="1">
    <source>
        <dbReference type="ARBA" id="ARBA00007121"/>
    </source>
</evidence>
<comment type="caution">
    <text evidence="3">The sequence shown here is derived from an EMBL/GenBank/DDBJ whole genome shotgun (WGS) entry which is preliminary data.</text>
</comment>
<organism evidence="3 4">
    <name type="scientific">Geomesophilobacter sediminis</name>
    <dbReference type="NCBI Taxonomy" id="2798584"/>
    <lineage>
        <taxon>Bacteria</taxon>
        <taxon>Pseudomonadati</taxon>
        <taxon>Thermodesulfobacteriota</taxon>
        <taxon>Desulfuromonadia</taxon>
        <taxon>Geobacterales</taxon>
        <taxon>Geobacteraceae</taxon>
        <taxon>Geomesophilobacter</taxon>
    </lineage>
</organism>
<dbReference type="GO" id="GO:0046872">
    <property type="term" value="F:metal ion binding"/>
    <property type="evidence" value="ECO:0007669"/>
    <property type="project" value="InterPro"/>
</dbReference>
<sequence>MEATQVADGLFCLSANLGTGLLFEGMWPLPRGCSMNSYVVKGREVAIVDGVCDWDGVPETLYAQMAQIGVDVHSIRYVVINHTEPDHTGWLKSFLQITRDFEVVITQKGLELARAFYDLEVNYRIVRSGDTIDLGNGKMLRFEETPNVHWPDTMVTLETGTGTLLSCDIFGAFGALEQSPFDDRLDEAELKCFEAEALRYFANIVCRFSPSVARAVEKVKGLPVRIVAPGHGPIWRRDPGRIIDLYQRLASFGGGPAEPVVTVVWGTMYGNTERALAPVLEGIAAEGVETAVHQVPETQVSNILASAWRSTGIVLAMPTYEFRMFPPMAAALEELGRKVVKGKVAFRLGSFGWSGGAQRELDEIVERHKLGWNFLEPVEFKGAALPEQLELLYERGRELARRVKSAALRQQ</sequence>
<dbReference type="PANTHER" id="PTHR43717:SF1">
    <property type="entry name" value="ANAEROBIC NITRIC OXIDE REDUCTASE FLAVORUBREDOXIN"/>
    <property type="match status" value="1"/>
</dbReference>
<accession>A0A8J7M200</accession>
<dbReference type="PANTHER" id="PTHR43717">
    <property type="entry name" value="ANAEROBIC NITRIC OXIDE REDUCTASE FLAVORUBREDOXIN"/>
    <property type="match status" value="1"/>
</dbReference>
<evidence type="ECO:0000259" key="2">
    <source>
        <dbReference type="PROSITE" id="PS50902"/>
    </source>
</evidence>
<name>A0A8J7M200_9BACT</name>
<dbReference type="SUPFAM" id="SSF52218">
    <property type="entry name" value="Flavoproteins"/>
    <property type="match status" value="1"/>
</dbReference>
<evidence type="ECO:0000313" key="4">
    <source>
        <dbReference type="Proteomes" id="UP000636888"/>
    </source>
</evidence>
<proteinExistence type="inferred from homology"/>
<protein>
    <submittedName>
        <fullName evidence="3">FprA family A-type flavoprotein</fullName>
    </submittedName>
</protein>
<dbReference type="PROSITE" id="PS50902">
    <property type="entry name" value="FLAVODOXIN_LIKE"/>
    <property type="match status" value="1"/>
</dbReference>
<dbReference type="InterPro" id="IPR029039">
    <property type="entry name" value="Flavoprotein-like_sf"/>
</dbReference>
<dbReference type="GO" id="GO:0010181">
    <property type="term" value="F:FMN binding"/>
    <property type="evidence" value="ECO:0007669"/>
    <property type="project" value="InterPro"/>
</dbReference>
<dbReference type="SUPFAM" id="SSF56281">
    <property type="entry name" value="Metallo-hydrolase/oxidoreductase"/>
    <property type="match status" value="1"/>
</dbReference>
<dbReference type="CDD" id="cd07709">
    <property type="entry name" value="flavodiiron_proteins_MBL-fold"/>
    <property type="match status" value="1"/>
</dbReference>
<dbReference type="EMBL" id="JAEMHM010000021">
    <property type="protein sequence ID" value="MBJ6727238.1"/>
    <property type="molecule type" value="Genomic_DNA"/>
</dbReference>
<dbReference type="AlphaFoldDB" id="A0A8J7M200"/>
<dbReference type="InterPro" id="IPR016440">
    <property type="entry name" value="Rubredoxin-O_OxRdtase"/>
</dbReference>
<dbReference type="Proteomes" id="UP000636888">
    <property type="component" value="Unassembled WGS sequence"/>
</dbReference>
<dbReference type="SMART" id="SM00849">
    <property type="entry name" value="Lactamase_B"/>
    <property type="match status" value="1"/>
</dbReference>
<gene>
    <name evidence="3" type="ORF">JFN93_21210</name>
</gene>